<dbReference type="SUPFAM" id="SSF50630">
    <property type="entry name" value="Acid proteases"/>
    <property type="match status" value="1"/>
</dbReference>
<dbReference type="PANTHER" id="PTHR33198:SF20">
    <property type="entry name" value="RETROTRANSPOSON GAG DOMAIN-CONTAINING PROTEIN"/>
    <property type="match status" value="1"/>
</dbReference>
<evidence type="ECO:0000259" key="2">
    <source>
        <dbReference type="PROSITE" id="PS50175"/>
    </source>
</evidence>
<dbReference type="RefSeq" id="XP_062700807.1">
    <property type="nucleotide sequence ID" value="XM_062844823.1"/>
</dbReference>
<keyword evidence="4" id="KW-1185">Reference proteome</keyword>
<dbReference type="PANTHER" id="PTHR33198">
    <property type="entry name" value="ANK_REP_REGION DOMAIN-CONTAINING PROTEIN-RELATED"/>
    <property type="match status" value="1"/>
</dbReference>
<dbReference type="GeneID" id="134285002"/>
<name>A0ABM1YL46_AEDAL</name>
<protein>
    <recommendedName>
        <fullName evidence="2">Peptidase A2 domain-containing protein</fullName>
    </recommendedName>
</protein>
<dbReference type="InterPro" id="IPR021109">
    <property type="entry name" value="Peptidase_aspartic_dom_sf"/>
</dbReference>
<dbReference type="Proteomes" id="UP000069940">
    <property type="component" value="Unassembled WGS sequence"/>
</dbReference>
<reference evidence="4" key="1">
    <citation type="journal article" date="2015" name="Proc. Natl. Acad. Sci. U.S.A.">
        <title>Genome sequence of the Asian Tiger mosquito, Aedes albopictus, reveals insights into its biology, genetics, and evolution.</title>
        <authorList>
            <person name="Chen X.G."/>
            <person name="Jiang X."/>
            <person name="Gu J."/>
            <person name="Xu M."/>
            <person name="Wu Y."/>
            <person name="Deng Y."/>
            <person name="Zhang C."/>
            <person name="Bonizzoni M."/>
            <person name="Dermauw W."/>
            <person name="Vontas J."/>
            <person name="Armbruster P."/>
            <person name="Huang X."/>
            <person name="Yang Y."/>
            <person name="Zhang H."/>
            <person name="He W."/>
            <person name="Peng H."/>
            <person name="Liu Y."/>
            <person name="Wu K."/>
            <person name="Chen J."/>
            <person name="Lirakis M."/>
            <person name="Topalis P."/>
            <person name="Van Leeuwen T."/>
            <person name="Hall A.B."/>
            <person name="Jiang X."/>
            <person name="Thorpe C."/>
            <person name="Mueller R.L."/>
            <person name="Sun C."/>
            <person name="Waterhouse R.M."/>
            <person name="Yan G."/>
            <person name="Tu Z.J."/>
            <person name="Fang X."/>
            <person name="James A.A."/>
        </authorList>
    </citation>
    <scope>NUCLEOTIDE SEQUENCE [LARGE SCALE GENOMIC DNA]</scope>
    <source>
        <strain evidence="4">Foshan</strain>
    </source>
</reference>
<dbReference type="PROSITE" id="PS50175">
    <property type="entry name" value="ASP_PROT_RETROV"/>
    <property type="match status" value="1"/>
</dbReference>
<dbReference type="Gene3D" id="2.40.70.10">
    <property type="entry name" value="Acid Proteases"/>
    <property type="match status" value="1"/>
</dbReference>
<proteinExistence type="predicted"/>
<reference evidence="3" key="2">
    <citation type="submission" date="2025-05" db="UniProtKB">
        <authorList>
            <consortium name="EnsemblMetazoa"/>
        </authorList>
    </citation>
    <scope>IDENTIFICATION</scope>
    <source>
        <strain evidence="3">Foshan</strain>
    </source>
</reference>
<sequence>MASFNFTIIPFVENDVGPTSSRWDLWKDQFRAYLALKNVTDHDEMYKALMCFGGPDVRKIAQNVPTTVSNIMDNPYRIAMNALDNYYAPRMSLRYERFKFRQMMFNPNEKLDQFVIRLRSQAALCNFDDQLDQMLMDQIVVATQNDDKLRAKYLEADVCLDDMLKIGRTHESVKSQVQEFRGKSIGIGDLNTMQSVEKPADKSNRTCFRCLGNHLSKDPGCPARLSRCNKCKSKGHFARCCDRFNKFENQQPRFKKSMRQDAGRFDGNSRFDRRPKFIREVEDVTKPVEIRELFHLNSKRSVQAKVGGVSLRFIIDTGADEDVLSETDWKTMKQVGFQAFGARRGSDKIFRAYGSEKPLVVLGEVDVTIEIEDQSCHTTCYVIKDGKCSLLSGDTAEKLGVVKFLRSLSDDNLPAIKGE</sequence>
<dbReference type="Gene3D" id="4.10.60.10">
    <property type="entry name" value="Zinc finger, CCHC-type"/>
    <property type="match status" value="1"/>
</dbReference>
<dbReference type="EnsemblMetazoa" id="AALFPA23_010159.R14135">
    <property type="protein sequence ID" value="AALFPA23_010159.P14135"/>
    <property type="gene ID" value="AALFPA23_010159"/>
</dbReference>
<evidence type="ECO:0000313" key="3">
    <source>
        <dbReference type="EnsemblMetazoa" id="AALFPA23_010159.P14135"/>
    </source>
</evidence>
<accession>A0ABM1YL46</accession>
<keyword evidence="1" id="KW-0378">Hydrolase</keyword>
<evidence type="ECO:0000313" key="4">
    <source>
        <dbReference type="Proteomes" id="UP000069940"/>
    </source>
</evidence>
<organism evidence="3 4">
    <name type="scientific">Aedes albopictus</name>
    <name type="common">Asian tiger mosquito</name>
    <name type="synonym">Stegomyia albopicta</name>
    <dbReference type="NCBI Taxonomy" id="7160"/>
    <lineage>
        <taxon>Eukaryota</taxon>
        <taxon>Metazoa</taxon>
        <taxon>Ecdysozoa</taxon>
        <taxon>Arthropoda</taxon>
        <taxon>Hexapoda</taxon>
        <taxon>Insecta</taxon>
        <taxon>Pterygota</taxon>
        <taxon>Neoptera</taxon>
        <taxon>Endopterygota</taxon>
        <taxon>Diptera</taxon>
        <taxon>Nematocera</taxon>
        <taxon>Culicoidea</taxon>
        <taxon>Culicidae</taxon>
        <taxon>Culicinae</taxon>
        <taxon>Aedini</taxon>
        <taxon>Aedes</taxon>
        <taxon>Stegomyia</taxon>
    </lineage>
</organism>
<dbReference type="InterPro" id="IPR001995">
    <property type="entry name" value="Peptidase_A2_cat"/>
</dbReference>
<evidence type="ECO:0000256" key="1">
    <source>
        <dbReference type="ARBA" id="ARBA00022801"/>
    </source>
</evidence>
<feature type="domain" description="Peptidase A2" evidence="2">
    <location>
        <begin position="311"/>
        <end position="329"/>
    </location>
</feature>